<comment type="caution">
    <text evidence="1">The sequence shown here is derived from an EMBL/GenBank/DDBJ whole genome shotgun (WGS) entry which is preliminary data.</text>
</comment>
<keyword evidence="2" id="KW-1185">Reference proteome</keyword>
<evidence type="ECO:0000313" key="1">
    <source>
        <dbReference type="EMBL" id="CAJ2658743.1"/>
    </source>
</evidence>
<name>A0ACB0KS87_TRIPR</name>
<accession>A0ACB0KS87</accession>
<organism evidence="1 2">
    <name type="scientific">Trifolium pratense</name>
    <name type="common">Red clover</name>
    <dbReference type="NCBI Taxonomy" id="57577"/>
    <lineage>
        <taxon>Eukaryota</taxon>
        <taxon>Viridiplantae</taxon>
        <taxon>Streptophyta</taxon>
        <taxon>Embryophyta</taxon>
        <taxon>Tracheophyta</taxon>
        <taxon>Spermatophyta</taxon>
        <taxon>Magnoliopsida</taxon>
        <taxon>eudicotyledons</taxon>
        <taxon>Gunneridae</taxon>
        <taxon>Pentapetalae</taxon>
        <taxon>rosids</taxon>
        <taxon>fabids</taxon>
        <taxon>Fabales</taxon>
        <taxon>Fabaceae</taxon>
        <taxon>Papilionoideae</taxon>
        <taxon>50 kb inversion clade</taxon>
        <taxon>NPAAA clade</taxon>
        <taxon>Hologalegina</taxon>
        <taxon>IRL clade</taxon>
        <taxon>Trifolieae</taxon>
        <taxon>Trifolium</taxon>
    </lineage>
</organism>
<reference evidence="1" key="1">
    <citation type="submission" date="2023-10" db="EMBL/GenBank/DDBJ databases">
        <authorList>
            <person name="Rodriguez Cubillos JULIANA M."/>
            <person name="De Vega J."/>
        </authorList>
    </citation>
    <scope>NUCLEOTIDE SEQUENCE</scope>
</reference>
<dbReference type="EMBL" id="CASHSV030000311">
    <property type="protein sequence ID" value="CAJ2658743.1"/>
    <property type="molecule type" value="Genomic_DNA"/>
</dbReference>
<proteinExistence type="predicted"/>
<sequence>MESMIKAWLVMPILFLSANYLQQCVNGKSQVPCLFIFGDSLSDSGNNNNLPTSSKANYNPYGIDFPFGPTGRFTNGRTAIDIITQLLGFEEFIPPFANINGSDILKGVNYAAGGAGIRSETSMTSGFIISLGMQLKNHRDIVSQIAGKLGSVDKAQQYLNKCLYYVNIGSNDYINNYYLPQYYPTSLMYSPDQYAEALIQELSLNLLGLHDIGARKYVLVGLGLLGCVPYTIDNHGTNGSCVDEENNPAYIYNVKLKSLVDNFNKKFSLDSKFIFINSTLESDVQNPDRFLVSNAPCCPSGCFHDERPCYNRSDYVFWDDAHPTEAWNQLTAIRSYEDTDDSGGNNNNLRTTAKPNYKPYGIDFPKGPTGRFTNGRTTIDIIGQQLGFKKFIPPFGNTIGSDILKGVNYASGAAGIREETGKRNLGANIALGSQIKNHKTIISRIVTKLGGLPQAKHYLNKCLYYINIGSNDYINNYYQPQYYSTSHIYNSEQYAQVLINQLSLYIEALHNVGARKLVLVGLGQIGCTPHAIATNGINGLCAQKQNNDALIFSHKLRSLVDKFNIQHLDSKSIFINSTAGTLDSSLGFKVANAPCCPVRSDGMCVRDSTPCMNRNEYIFYDGFHPTSAVNNLTALSLYDSASNPETTYPMDIKRLVQYTIV</sequence>
<gene>
    <name evidence="1" type="ORF">MILVUS5_LOCUS25061</name>
</gene>
<protein>
    <submittedName>
        <fullName evidence="1">Uncharacterized protein</fullName>
    </submittedName>
</protein>
<dbReference type="Proteomes" id="UP001177021">
    <property type="component" value="Unassembled WGS sequence"/>
</dbReference>
<evidence type="ECO:0000313" key="2">
    <source>
        <dbReference type="Proteomes" id="UP001177021"/>
    </source>
</evidence>